<name>A0ABR0YQG7_HUSHU</name>
<protein>
    <submittedName>
        <fullName evidence="3">Uncharacterized protein</fullName>
    </submittedName>
</protein>
<feature type="region of interest" description="Disordered" evidence="2">
    <location>
        <begin position="109"/>
        <end position="133"/>
    </location>
</feature>
<evidence type="ECO:0000256" key="1">
    <source>
        <dbReference type="SAM" id="Coils"/>
    </source>
</evidence>
<gene>
    <name evidence="3" type="ORF">HHUSO_G25554</name>
</gene>
<dbReference type="PANTHER" id="PTHR40710:SF1">
    <property type="entry name" value="RIKEN CDNA E230025N22 GENE"/>
    <property type="match status" value="1"/>
</dbReference>
<feature type="coiled-coil region" evidence="1">
    <location>
        <begin position="259"/>
        <end position="293"/>
    </location>
</feature>
<accession>A0ABR0YQG7</accession>
<evidence type="ECO:0000256" key="2">
    <source>
        <dbReference type="SAM" id="MobiDB-lite"/>
    </source>
</evidence>
<reference evidence="3 4" key="1">
    <citation type="submission" date="2021-05" db="EMBL/GenBank/DDBJ databases">
        <authorList>
            <person name="Zahm M."/>
            <person name="Klopp C."/>
            <person name="Cabau C."/>
            <person name="Kuhl H."/>
            <person name="Suciu R."/>
            <person name="Ciorpac M."/>
            <person name="Holostenco D."/>
            <person name="Gessner J."/>
            <person name="Wuertz S."/>
            <person name="Hohne C."/>
            <person name="Stock M."/>
            <person name="Gislard M."/>
            <person name="Lluch J."/>
            <person name="Milhes M."/>
            <person name="Lampietro C."/>
            <person name="Lopez Roques C."/>
            <person name="Donnadieu C."/>
            <person name="Du K."/>
            <person name="Schartl M."/>
            <person name="Guiguen Y."/>
        </authorList>
    </citation>
    <scope>NUCLEOTIDE SEQUENCE [LARGE SCALE GENOMIC DNA]</scope>
    <source>
        <strain evidence="3">Hh-F2</strain>
        <tissue evidence="3">Blood</tissue>
    </source>
</reference>
<keyword evidence="4" id="KW-1185">Reference proteome</keyword>
<organism evidence="3 4">
    <name type="scientific">Huso huso</name>
    <name type="common">Beluga</name>
    <name type="synonym">Acipenser huso</name>
    <dbReference type="NCBI Taxonomy" id="61971"/>
    <lineage>
        <taxon>Eukaryota</taxon>
        <taxon>Metazoa</taxon>
        <taxon>Chordata</taxon>
        <taxon>Craniata</taxon>
        <taxon>Vertebrata</taxon>
        <taxon>Euteleostomi</taxon>
        <taxon>Actinopterygii</taxon>
        <taxon>Chondrostei</taxon>
        <taxon>Acipenseriformes</taxon>
        <taxon>Acipenseridae</taxon>
        <taxon>Huso</taxon>
    </lineage>
</organism>
<evidence type="ECO:0000313" key="4">
    <source>
        <dbReference type="Proteomes" id="UP001369086"/>
    </source>
</evidence>
<dbReference type="EMBL" id="JAHFZB010000025">
    <property type="protein sequence ID" value="KAK6474689.1"/>
    <property type="molecule type" value="Genomic_DNA"/>
</dbReference>
<proteinExistence type="predicted"/>
<keyword evidence="1" id="KW-0175">Coiled coil</keyword>
<comment type="caution">
    <text evidence="3">The sequence shown here is derived from an EMBL/GenBank/DDBJ whole genome shotgun (WGS) entry which is preliminary data.</text>
</comment>
<dbReference type="Proteomes" id="UP001369086">
    <property type="component" value="Unassembled WGS sequence"/>
</dbReference>
<evidence type="ECO:0000313" key="3">
    <source>
        <dbReference type="EMBL" id="KAK6474689.1"/>
    </source>
</evidence>
<feature type="coiled-coil region" evidence="1">
    <location>
        <begin position="138"/>
        <end position="232"/>
    </location>
</feature>
<dbReference type="PANTHER" id="PTHR40710">
    <property type="entry name" value="RIKEN CDNA E230025N22 GENE"/>
    <property type="match status" value="1"/>
</dbReference>
<sequence>MGVSQAVCLLRLHAGGGTGQIYMGSSAWQATSIPLVFLILQGLLLGQPRPSHSEKPDPTPQNRDTQLKIQQLQEQLRTEMEELLSGGKVSVDLNQERLSRIQQLKEAIGREQRSMKQTSQHTATPGVAMQAKDGSSQLADLELEYTMALNRRKRLKEEHATLIQGELLKMEEELQAEECEGEPAREIWWLQRETEVLVLQLEVLRREKCEAERDLEKLHRRYSEELDSHQAQSLQVFRAFCEVFEEQKDALDRRYRTVLREAIQDAIYLSARNQQLEAENAQLHDALAELRDALSVKKVPGGSQRRRQDTAAT</sequence>